<reference evidence="2 3" key="1">
    <citation type="submission" date="2024-06" db="EMBL/GenBank/DDBJ databases">
        <title>Genomic Encyclopedia of Type Strains, Phase IV (KMG-IV): sequencing the most valuable type-strain genomes for metagenomic binning, comparative biology and taxonomic classification.</title>
        <authorList>
            <person name="Goeker M."/>
        </authorList>
    </citation>
    <scope>NUCLEOTIDE SEQUENCE [LARGE SCALE GENOMIC DNA]</scope>
    <source>
        <strain evidence="2 3">DSM 100022</strain>
    </source>
</reference>
<organism evidence="2 3">
    <name type="scientific">Mesorhizobium robiniae</name>
    <dbReference type="NCBI Taxonomy" id="559315"/>
    <lineage>
        <taxon>Bacteria</taxon>
        <taxon>Pseudomonadati</taxon>
        <taxon>Pseudomonadota</taxon>
        <taxon>Alphaproteobacteria</taxon>
        <taxon>Hyphomicrobiales</taxon>
        <taxon>Phyllobacteriaceae</taxon>
        <taxon>Mesorhizobium</taxon>
    </lineage>
</organism>
<protein>
    <submittedName>
        <fullName evidence="2">Uncharacterized protein</fullName>
    </submittedName>
</protein>
<accession>A0ABV2GZB7</accession>
<evidence type="ECO:0000313" key="3">
    <source>
        <dbReference type="Proteomes" id="UP001549204"/>
    </source>
</evidence>
<keyword evidence="3" id="KW-1185">Reference proteome</keyword>
<dbReference type="Proteomes" id="UP001549204">
    <property type="component" value="Unassembled WGS sequence"/>
</dbReference>
<gene>
    <name evidence="2" type="ORF">ABID19_006695</name>
</gene>
<proteinExistence type="predicted"/>
<feature type="region of interest" description="Disordered" evidence="1">
    <location>
        <begin position="1"/>
        <end position="20"/>
    </location>
</feature>
<comment type="caution">
    <text evidence="2">The sequence shown here is derived from an EMBL/GenBank/DDBJ whole genome shotgun (WGS) entry which is preliminary data.</text>
</comment>
<dbReference type="RefSeq" id="WP_006205555.1">
    <property type="nucleotide sequence ID" value="NZ_JBEPMC010000020.1"/>
</dbReference>
<name>A0ABV2GZB7_9HYPH</name>
<dbReference type="EMBL" id="JBEPMC010000020">
    <property type="protein sequence ID" value="MET3583630.1"/>
    <property type="molecule type" value="Genomic_DNA"/>
</dbReference>
<evidence type="ECO:0000313" key="2">
    <source>
        <dbReference type="EMBL" id="MET3583630.1"/>
    </source>
</evidence>
<evidence type="ECO:0000256" key="1">
    <source>
        <dbReference type="SAM" id="MobiDB-lite"/>
    </source>
</evidence>
<sequence length="144" mass="15352">MANTLARCRPKEPETPAPAKRTRNFAMLSLAIGGLKGGADLVGSAAATVNEHIPKAHQRYANTKPANLIRQAAGIGANTAILVERMMRATSDGSLPLHCSGLVPFTRCRSPEYACVVQFYSRVCRVRDTVLFGGRAAALSEAVE</sequence>